<gene>
    <name evidence="2" type="ORF">SPRG_10925</name>
</gene>
<organism evidence="2 3">
    <name type="scientific">Saprolegnia parasitica (strain CBS 223.65)</name>
    <dbReference type="NCBI Taxonomy" id="695850"/>
    <lineage>
        <taxon>Eukaryota</taxon>
        <taxon>Sar</taxon>
        <taxon>Stramenopiles</taxon>
        <taxon>Oomycota</taxon>
        <taxon>Saprolegniomycetes</taxon>
        <taxon>Saprolegniales</taxon>
        <taxon>Saprolegniaceae</taxon>
        <taxon>Saprolegnia</taxon>
    </lineage>
</organism>
<dbReference type="VEuPathDB" id="FungiDB:SPRG_10925"/>
<dbReference type="Proteomes" id="UP000030745">
    <property type="component" value="Unassembled WGS sequence"/>
</dbReference>
<dbReference type="OMA" id="TQAQHEN"/>
<proteinExistence type="predicted"/>
<feature type="region of interest" description="Disordered" evidence="1">
    <location>
        <begin position="378"/>
        <end position="404"/>
    </location>
</feature>
<evidence type="ECO:0000256" key="1">
    <source>
        <dbReference type="SAM" id="MobiDB-lite"/>
    </source>
</evidence>
<feature type="region of interest" description="Disordered" evidence="1">
    <location>
        <begin position="223"/>
        <end position="262"/>
    </location>
</feature>
<dbReference type="AlphaFoldDB" id="A0A067C5N5"/>
<dbReference type="RefSeq" id="XP_012207147.1">
    <property type="nucleotide sequence ID" value="XM_012351757.1"/>
</dbReference>
<protein>
    <submittedName>
        <fullName evidence="2">Uncharacterized protein</fullName>
    </submittedName>
</protein>
<evidence type="ECO:0000313" key="3">
    <source>
        <dbReference type="Proteomes" id="UP000030745"/>
    </source>
</evidence>
<keyword evidence="3" id="KW-1185">Reference proteome</keyword>
<evidence type="ECO:0000313" key="2">
    <source>
        <dbReference type="EMBL" id="KDO22107.1"/>
    </source>
</evidence>
<dbReference type="KEGG" id="spar:SPRG_10925"/>
<dbReference type="OrthoDB" id="124239at2759"/>
<name>A0A067C5N5_SAPPC</name>
<accession>A0A067C5N5</accession>
<sequence>MGGGVAWTKGSTLGFTRWSQEPFELSPVDLASLDIPVLPGQPTTGLLLRYRGHSLLVHHATAVASDDATKRMLELVGRSLDSVRKANKYFTAAATSSVRFYVGSEAERDQWLQLVLLNTQVQPPVAAPPAPLELPELPSTLSATPTPRRLNETINDGFQSLATAASCEDAKDTLGALAAYREAHALFMQVHPQLPMNKTRELIVDKCSEIQAIIDDLMAPRPATTTAEAPTPPPPAPSAADVPSSQHGIAAPPSAPPQMPASLDLDERLGRLQGFADSLQVEKARTEKSTKKSDLELRFAALKNEASRAPPLESLEARLSKLRGGTPSPVGNATAVTAIDVALEHALSGEDEGLKAAPLDRQVDDLITLVQQEIALGIQDDPPRLSLDSSEMDEDEQLSSLRQA</sequence>
<dbReference type="EMBL" id="KK583274">
    <property type="protein sequence ID" value="KDO22107.1"/>
    <property type="molecule type" value="Genomic_DNA"/>
</dbReference>
<dbReference type="GeneID" id="24133010"/>
<reference evidence="2 3" key="1">
    <citation type="journal article" date="2013" name="PLoS Genet.">
        <title>Distinctive expansion of potential virulence genes in the genome of the oomycete fish pathogen Saprolegnia parasitica.</title>
        <authorList>
            <person name="Jiang R.H."/>
            <person name="de Bruijn I."/>
            <person name="Haas B.J."/>
            <person name="Belmonte R."/>
            <person name="Lobach L."/>
            <person name="Christie J."/>
            <person name="van den Ackerveken G."/>
            <person name="Bottin A."/>
            <person name="Bulone V."/>
            <person name="Diaz-Moreno S.M."/>
            <person name="Dumas B."/>
            <person name="Fan L."/>
            <person name="Gaulin E."/>
            <person name="Govers F."/>
            <person name="Grenville-Briggs L.J."/>
            <person name="Horner N.R."/>
            <person name="Levin J.Z."/>
            <person name="Mammella M."/>
            <person name="Meijer H.J."/>
            <person name="Morris P."/>
            <person name="Nusbaum C."/>
            <person name="Oome S."/>
            <person name="Phillips A.J."/>
            <person name="van Rooyen D."/>
            <person name="Rzeszutek E."/>
            <person name="Saraiva M."/>
            <person name="Secombes C.J."/>
            <person name="Seidl M.F."/>
            <person name="Snel B."/>
            <person name="Stassen J.H."/>
            <person name="Sykes S."/>
            <person name="Tripathy S."/>
            <person name="van den Berg H."/>
            <person name="Vega-Arreguin J.C."/>
            <person name="Wawra S."/>
            <person name="Young S.K."/>
            <person name="Zeng Q."/>
            <person name="Dieguez-Uribeondo J."/>
            <person name="Russ C."/>
            <person name="Tyler B.M."/>
            <person name="van West P."/>
        </authorList>
    </citation>
    <scope>NUCLEOTIDE SEQUENCE [LARGE SCALE GENOMIC DNA]</scope>
    <source>
        <strain evidence="2 3">CBS 223.65</strain>
    </source>
</reference>